<keyword evidence="2" id="KW-1185">Reference proteome</keyword>
<reference evidence="1 2" key="1">
    <citation type="journal article" date="2018" name="Nat. Genet.">
        <title>The Rosa genome provides new insights in the design of modern roses.</title>
        <authorList>
            <person name="Bendahmane M."/>
        </authorList>
    </citation>
    <scope>NUCLEOTIDE SEQUENCE [LARGE SCALE GENOMIC DNA]</scope>
    <source>
        <strain evidence="2">cv. Old Blush</strain>
    </source>
</reference>
<dbReference type="STRING" id="74649.A0A2P6QJG4"/>
<dbReference type="PANTHER" id="PTHR33103">
    <property type="entry name" value="OS01G0153900 PROTEIN"/>
    <property type="match status" value="1"/>
</dbReference>
<proteinExistence type="predicted"/>
<protein>
    <recommendedName>
        <fullName evidence="3">DUF674 family protein</fullName>
    </recommendedName>
</protein>
<dbReference type="InterPro" id="IPR007750">
    <property type="entry name" value="DUF674"/>
</dbReference>
<dbReference type="PANTHER" id="PTHR33103:SF27">
    <property type="entry name" value="OS04G0594700 PROTEIN"/>
    <property type="match status" value="1"/>
</dbReference>
<gene>
    <name evidence="1" type="ORF">RchiOBHm_Chr5g0067511</name>
</gene>
<evidence type="ECO:0000313" key="2">
    <source>
        <dbReference type="Proteomes" id="UP000238479"/>
    </source>
</evidence>
<dbReference type="Pfam" id="PF05056">
    <property type="entry name" value="DUF674"/>
    <property type="match status" value="1"/>
</dbReference>
<sequence>MADESRISLKAFVNKRNNRIMFVESGSDFVETLFSFLSIPIGTIIRLARSHSVPVEIGCMNNLYASVENLDVQHFRTEACKDMLLCPRSRAGATLKNLKFNIEDHETTRYFRCSNVSCQSSPTKISYYSSVRCHCGYLMNREINLSVKVGDEVFVKGLSRLIISDHLQVMAPGTPAISVFFEKLGSMDSNSIEEVTMNIGVDEVLNLLLCSFVSKTPLTDILLTNTGNQPIYTISYSQMLGDTMGDGTNMSVKLIVSKSKKVVCYAEAGEDFVNFLFSFPILPLGFILKQIWFDLKGCVDYLYRSVQDLDEKFLKSHFCNELLPSPKLPPRFCYENHPLGIGMASYRFESAEIVDPKSHANEKVCDQGFLKGPAMFMVTDSLAITSISPILGLSILNEMNVPITDIEVKTVYVGREEVSLIYNFCFPLLNPSSVLNIQLVSLTQV</sequence>
<dbReference type="Proteomes" id="UP000238479">
    <property type="component" value="Chromosome 5"/>
</dbReference>
<evidence type="ECO:0008006" key="3">
    <source>
        <dbReference type="Google" id="ProtNLM"/>
    </source>
</evidence>
<comment type="caution">
    <text evidence="1">The sequence shown here is derived from an EMBL/GenBank/DDBJ whole genome shotgun (WGS) entry which is preliminary data.</text>
</comment>
<dbReference type="OMA" id="INCRSSF"/>
<name>A0A2P6QJG4_ROSCH</name>
<accession>A0A2P6QJG4</accession>
<dbReference type="EMBL" id="PDCK01000043">
    <property type="protein sequence ID" value="PRQ34320.1"/>
    <property type="molecule type" value="Genomic_DNA"/>
</dbReference>
<organism evidence="1 2">
    <name type="scientific">Rosa chinensis</name>
    <name type="common">China rose</name>
    <dbReference type="NCBI Taxonomy" id="74649"/>
    <lineage>
        <taxon>Eukaryota</taxon>
        <taxon>Viridiplantae</taxon>
        <taxon>Streptophyta</taxon>
        <taxon>Embryophyta</taxon>
        <taxon>Tracheophyta</taxon>
        <taxon>Spermatophyta</taxon>
        <taxon>Magnoliopsida</taxon>
        <taxon>eudicotyledons</taxon>
        <taxon>Gunneridae</taxon>
        <taxon>Pentapetalae</taxon>
        <taxon>rosids</taxon>
        <taxon>fabids</taxon>
        <taxon>Rosales</taxon>
        <taxon>Rosaceae</taxon>
        <taxon>Rosoideae</taxon>
        <taxon>Rosoideae incertae sedis</taxon>
        <taxon>Rosa</taxon>
    </lineage>
</organism>
<evidence type="ECO:0000313" key="1">
    <source>
        <dbReference type="EMBL" id="PRQ34320.1"/>
    </source>
</evidence>
<dbReference type="Gramene" id="PRQ34320">
    <property type="protein sequence ID" value="PRQ34320"/>
    <property type="gene ID" value="RchiOBHm_Chr5g0067511"/>
</dbReference>
<dbReference type="AlphaFoldDB" id="A0A2P6QJG4"/>
<dbReference type="OrthoDB" id="1277335at2759"/>